<protein>
    <submittedName>
        <fullName evidence="8">Phosphoglycerol transferase</fullName>
    </submittedName>
</protein>
<dbReference type="SUPFAM" id="SSF53649">
    <property type="entry name" value="Alkaline phosphatase-like"/>
    <property type="match status" value="1"/>
</dbReference>
<feature type="domain" description="Sulfatase N-terminal" evidence="7">
    <location>
        <begin position="279"/>
        <end position="568"/>
    </location>
</feature>
<keyword evidence="5 6" id="KW-0472">Membrane</keyword>
<comment type="caution">
    <text evidence="8">The sequence shown here is derived from an EMBL/GenBank/DDBJ whole genome shotgun (WGS) entry which is preliminary data.</text>
</comment>
<dbReference type="AlphaFoldDB" id="A0A1Q9HAB1"/>
<dbReference type="InterPro" id="IPR050448">
    <property type="entry name" value="OpgB/LTA_synthase_biosynth"/>
</dbReference>
<evidence type="ECO:0000259" key="7">
    <source>
        <dbReference type="Pfam" id="PF00884"/>
    </source>
</evidence>
<evidence type="ECO:0000256" key="2">
    <source>
        <dbReference type="ARBA" id="ARBA00022475"/>
    </source>
</evidence>
<evidence type="ECO:0000256" key="3">
    <source>
        <dbReference type="ARBA" id="ARBA00022692"/>
    </source>
</evidence>
<dbReference type="CDD" id="cd16015">
    <property type="entry name" value="LTA_synthase"/>
    <property type="match status" value="1"/>
</dbReference>
<dbReference type="PANTHER" id="PTHR47371:SF3">
    <property type="entry name" value="PHOSPHOGLYCEROL TRANSFERASE I"/>
    <property type="match status" value="1"/>
</dbReference>
<dbReference type="EMBL" id="MJMJ01000044">
    <property type="protein sequence ID" value="OLQ86049.1"/>
    <property type="molecule type" value="Genomic_DNA"/>
</dbReference>
<evidence type="ECO:0000256" key="4">
    <source>
        <dbReference type="ARBA" id="ARBA00022989"/>
    </source>
</evidence>
<comment type="subcellular location">
    <subcellularLocation>
        <location evidence="1">Cell membrane</location>
        <topology evidence="1">Multi-pass membrane protein</topology>
    </subcellularLocation>
</comment>
<dbReference type="GO" id="GO:0005886">
    <property type="term" value="C:plasma membrane"/>
    <property type="evidence" value="ECO:0007669"/>
    <property type="project" value="UniProtKB-SubCell"/>
</dbReference>
<feature type="transmembrane region" description="Helical" evidence="6">
    <location>
        <begin position="12"/>
        <end position="31"/>
    </location>
</feature>
<evidence type="ECO:0000313" key="9">
    <source>
        <dbReference type="Proteomes" id="UP000186313"/>
    </source>
</evidence>
<keyword evidence="8" id="KW-0808">Transferase</keyword>
<proteinExistence type="predicted"/>
<feature type="transmembrane region" description="Helical" evidence="6">
    <location>
        <begin position="51"/>
        <end position="78"/>
    </location>
</feature>
<sequence length="662" mass="74757">MYQNNAQKLVRLVWVQVALLALILSISRQLFTFSIGDLTQISRVLPDYLQSIVIGFRFDMRVATIAFAPFFLLGLIFAGTKLFGRLTRCIPIYSGIVYFIAAAASIGNYYYYKTYSNHFDIFIFGLVEDDTSAVLTTMWQDYPIVTSTIAAIVITAITTQLVTIAWRKIAKLTWPQRSPIITVISLVITIAIYFIFARGSIGTFPLKQYHANVSSYEVLNKVTPNALLALDWARSSHKKSDKFHSVSKDEYNQQMEKVLGQADAVYSTEHNDYLADNKPNVVFALMESMGTNLLVDDREKTTDLLGSLRPHYQSDFHFERFLSGTDGTINSIAMMLFHSNISSLSHGSEQKTVLKETAFLPYKQAGYDIVYITGGSPLWRNLKHYLPLQGVDQFYSEEDIYEAFPEAEQYSATWGAPDKYTFKFAEQILKQSQRPVVIMIQTQTNHPPYQIPDNYQPAALKVSEKMMRKVDMDEPKARKIYETYQYANDALGDFVSEIKSSSLGENTLISASGDHRLREFSISFPEDLGTAHSVPFYLYVPESILAHTPHKYQANRIGSHRDIFPTLYAFSLSNATYTSLGGRNLLAVNDIQTPYAHNNGVTLTSTGASYGANRTVIYPWKNEHDLTVDIEGIANPTPNLDVELKKLETLYINAELKGFKAH</sequence>
<feature type="transmembrane region" description="Helical" evidence="6">
    <location>
        <begin position="144"/>
        <end position="166"/>
    </location>
</feature>
<dbReference type="Proteomes" id="UP000186313">
    <property type="component" value="Unassembled WGS sequence"/>
</dbReference>
<dbReference type="Pfam" id="PF00884">
    <property type="entry name" value="Sulfatase"/>
    <property type="match status" value="1"/>
</dbReference>
<keyword evidence="4 6" id="KW-1133">Transmembrane helix</keyword>
<keyword evidence="3 6" id="KW-0812">Transmembrane</keyword>
<feature type="transmembrane region" description="Helical" evidence="6">
    <location>
        <begin position="178"/>
        <end position="196"/>
    </location>
</feature>
<keyword evidence="2" id="KW-1003">Cell membrane</keyword>
<accession>A0A1Q9HAB1</accession>
<feature type="transmembrane region" description="Helical" evidence="6">
    <location>
        <begin position="90"/>
        <end position="112"/>
    </location>
</feature>
<gene>
    <name evidence="8" type="ORF">BIY22_12425</name>
</gene>
<dbReference type="PANTHER" id="PTHR47371">
    <property type="entry name" value="LIPOTEICHOIC ACID SYNTHASE"/>
    <property type="match status" value="1"/>
</dbReference>
<name>A0A1Q9HAB1_9VIBR</name>
<dbReference type="OrthoDB" id="9760224at2"/>
<evidence type="ECO:0000313" key="8">
    <source>
        <dbReference type="EMBL" id="OLQ86049.1"/>
    </source>
</evidence>
<organism evidence="8 9">
    <name type="scientific">Vibrio panuliri</name>
    <dbReference type="NCBI Taxonomy" id="1381081"/>
    <lineage>
        <taxon>Bacteria</taxon>
        <taxon>Pseudomonadati</taxon>
        <taxon>Pseudomonadota</taxon>
        <taxon>Gammaproteobacteria</taxon>
        <taxon>Vibrionales</taxon>
        <taxon>Vibrionaceae</taxon>
        <taxon>Vibrio</taxon>
    </lineage>
</organism>
<dbReference type="InterPro" id="IPR017850">
    <property type="entry name" value="Alkaline_phosphatase_core_sf"/>
</dbReference>
<dbReference type="GO" id="GO:0016740">
    <property type="term" value="F:transferase activity"/>
    <property type="evidence" value="ECO:0007669"/>
    <property type="project" value="UniProtKB-KW"/>
</dbReference>
<evidence type="ECO:0000256" key="1">
    <source>
        <dbReference type="ARBA" id="ARBA00004651"/>
    </source>
</evidence>
<dbReference type="InterPro" id="IPR000917">
    <property type="entry name" value="Sulfatase_N"/>
</dbReference>
<reference evidence="8 9" key="1">
    <citation type="submission" date="2016-09" db="EMBL/GenBank/DDBJ databases">
        <title>Genomic Taxonomy of the Vibrionaceae.</title>
        <authorList>
            <person name="Gonzalez-Castillo A."/>
            <person name="Gomez-Gil B."/>
            <person name="Enciso-Ibarra K."/>
        </authorList>
    </citation>
    <scope>NUCLEOTIDE SEQUENCE [LARGE SCALE GENOMIC DNA]</scope>
    <source>
        <strain evidence="8 9">CAIM 703</strain>
    </source>
</reference>
<dbReference type="Gene3D" id="3.40.720.10">
    <property type="entry name" value="Alkaline Phosphatase, subunit A"/>
    <property type="match status" value="1"/>
</dbReference>
<evidence type="ECO:0000256" key="5">
    <source>
        <dbReference type="ARBA" id="ARBA00023136"/>
    </source>
</evidence>
<evidence type="ECO:0000256" key="6">
    <source>
        <dbReference type="SAM" id="Phobius"/>
    </source>
</evidence>